<dbReference type="PROSITE" id="PS50885">
    <property type="entry name" value="HAMP"/>
    <property type="match status" value="2"/>
</dbReference>
<organism evidence="8 9">
    <name type="scientific">Haloarchaeobius iranensis</name>
    <dbReference type="NCBI Taxonomy" id="996166"/>
    <lineage>
        <taxon>Archaea</taxon>
        <taxon>Methanobacteriati</taxon>
        <taxon>Methanobacteriota</taxon>
        <taxon>Stenosarchaea group</taxon>
        <taxon>Halobacteria</taxon>
        <taxon>Halobacteriales</taxon>
        <taxon>Halorubellaceae</taxon>
        <taxon>Haloarchaeobius</taxon>
    </lineage>
</organism>
<keyword evidence="9" id="KW-1185">Reference proteome</keyword>
<evidence type="ECO:0000256" key="4">
    <source>
        <dbReference type="SAM" id="Coils"/>
    </source>
</evidence>
<dbReference type="PANTHER" id="PTHR32089:SF112">
    <property type="entry name" value="LYSOZYME-LIKE PROTEIN-RELATED"/>
    <property type="match status" value="1"/>
</dbReference>
<dbReference type="InterPro" id="IPR004089">
    <property type="entry name" value="MCPsignal_dom"/>
</dbReference>
<evidence type="ECO:0000256" key="1">
    <source>
        <dbReference type="ARBA" id="ARBA00023224"/>
    </source>
</evidence>
<evidence type="ECO:0000259" key="6">
    <source>
        <dbReference type="PROSITE" id="PS50111"/>
    </source>
</evidence>
<dbReference type="Pfam" id="PF00015">
    <property type="entry name" value="MCPsignal"/>
    <property type="match status" value="1"/>
</dbReference>
<dbReference type="CDD" id="cd06225">
    <property type="entry name" value="HAMP"/>
    <property type="match status" value="2"/>
</dbReference>
<evidence type="ECO:0000256" key="5">
    <source>
        <dbReference type="SAM" id="Phobius"/>
    </source>
</evidence>
<feature type="domain" description="HAMP" evidence="7">
    <location>
        <begin position="381"/>
        <end position="434"/>
    </location>
</feature>
<protein>
    <submittedName>
        <fullName evidence="8">Methyl-accepting chemotaxis protein</fullName>
    </submittedName>
</protein>
<dbReference type="RefSeq" id="WP_089735920.1">
    <property type="nucleotide sequence ID" value="NZ_FNIA01000027.1"/>
</dbReference>
<proteinExistence type="inferred from homology"/>
<keyword evidence="5" id="KW-1133">Transmembrane helix</keyword>
<gene>
    <name evidence="8" type="ORF">SAMN05192554_12717</name>
</gene>
<feature type="transmembrane region" description="Helical" evidence="5">
    <location>
        <begin position="288"/>
        <end position="307"/>
    </location>
</feature>
<evidence type="ECO:0000313" key="8">
    <source>
        <dbReference type="EMBL" id="SDN32771.1"/>
    </source>
</evidence>
<feature type="coiled-coil region" evidence="4">
    <location>
        <begin position="596"/>
        <end position="637"/>
    </location>
</feature>
<dbReference type="SMART" id="SM00304">
    <property type="entry name" value="HAMP"/>
    <property type="match status" value="4"/>
</dbReference>
<accession>A0A1H0AHF1</accession>
<dbReference type="GO" id="GO:0007165">
    <property type="term" value="P:signal transduction"/>
    <property type="evidence" value="ECO:0007669"/>
    <property type="project" value="UniProtKB-KW"/>
</dbReference>
<evidence type="ECO:0000256" key="3">
    <source>
        <dbReference type="PROSITE-ProRule" id="PRU00284"/>
    </source>
</evidence>
<feature type="coiled-coil region" evidence="4">
    <location>
        <begin position="492"/>
        <end position="565"/>
    </location>
</feature>
<keyword evidence="1 3" id="KW-0807">Transducer</keyword>
<dbReference type="PROSITE" id="PS50111">
    <property type="entry name" value="CHEMOTAXIS_TRANSDUC_2"/>
    <property type="match status" value="1"/>
</dbReference>
<comment type="similarity">
    <text evidence="2">Belongs to the methyl-accepting chemotaxis (MCP) protein family.</text>
</comment>
<feature type="domain" description="HAMP" evidence="7">
    <location>
        <begin position="308"/>
        <end position="360"/>
    </location>
</feature>
<dbReference type="SUPFAM" id="SSF58104">
    <property type="entry name" value="Methyl-accepting chemotaxis protein (MCP) signaling domain"/>
    <property type="match status" value="1"/>
</dbReference>
<dbReference type="OrthoDB" id="8523at2157"/>
<dbReference type="AlphaFoldDB" id="A0A1H0AHF1"/>
<evidence type="ECO:0000259" key="7">
    <source>
        <dbReference type="PROSITE" id="PS50885"/>
    </source>
</evidence>
<evidence type="ECO:0000256" key="2">
    <source>
        <dbReference type="ARBA" id="ARBA00029447"/>
    </source>
</evidence>
<dbReference type="EMBL" id="FNIA01000027">
    <property type="protein sequence ID" value="SDN32771.1"/>
    <property type="molecule type" value="Genomic_DNA"/>
</dbReference>
<keyword evidence="4" id="KW-0175">Coiled coil</keyword>
<keyword evidence="5" id="KW-0472">Membrane</keyword>
<reference evidence="8 9" key="1">
    <citation type="submission" date="2016-10" db="EMBL/GenBank/DDBJ databases">
        <authorList>
            <person name="de Groot N.N."/>
        </authorList>
    </citation>
    <scope>NUCLEOTIDE SEQUENCE [LARGE SCALE GENOMIC DNA]</scope>
    <source>
        <strain evidence="9">EB21,IBRC-M 10013,KCTC 4048</strain>
    </source>
</reference>
<evidence type="ECO:0000313" key="9">
    <source>
        <dbReference type="Proteomes" id="UP000199370"/>
    </source>
</evidence>
<feature type="transmembrane region" description="Helical" evidence="5">
    <location>
        <begin position="14"/>
        <end position="37"/>
    </location>
</feature>
<dbReference type="PANTHER" id="PTHR32089">
    <property type="entry name" value="METHYL-ACCEPTING CHEMOTAXIS PROTEIN MCPB"/>
    <property type="match status" value="1"/>
</dbReference>
<dbReference type="Proteomes" id="UP000199370">
    <property type="component" value="Unassembled WGS sequence"/>
</dbReference>
<dbReference type="Pfam" id="PF00672">
    <property type="entry name" value="HAMP"/>
    <property type="match status" value="1"/>
</dbReference>
<feature type="coiled-coil region" evidence="4">
    <location>
        <begin position="345"/>
        <end position="389"/>
    </location>
</feature>
<dbReference type="SMART" id="SM00283">
    <property type="entry name" value="MA"/>
    <property type="match status" value="1"/>
</dbReference>
<name>A0A1H0AHF1_9EURY</name>
<keyword evidence="5" id="KW-0812">Transmembrane</keyword>
<sequence length="759" mass="80917">MGPGLLPKRIGTSYAVKFTLALVVLLGIVGGFGYFIYDTTGAAIEEDTRAELRNEASIQTQYIDGWFRTTAGQMESIRRTNAFRNENDRVMTSRLTELAEQEAIAGAYYVNTTTDRVVVYGGSQSGFRDDSRDVQPSLSTHVQSALDAAPEANVVTTTAFRLESGQPVLALVSRMPGSIHDSHEETIIVSVVDLRALSRVVLGDANTVRVLDDRGKVVLAQDPSVLLTDDSVGSQPLDGSSGYTGAVNGSGNELAVGYASATTQPWTTTTRVPRASAFALQQTVQRQLGAMLAVVVLGMVVFGLTLGRNTVRSISRLSASADRLQDGDLETPVESSRADELGDLARGFDEMRRSLKEQIEEARAARRTAEAARQESEQFSRQLRETADEYGTVMQSCADGDLTRRLDPDTESEAMSTVATSFNAMLDDIEETVRSSKQFAAQVDDASQTAAESVAEVKDASEQVTESVQEISIGAERQSDTLGTVASEMEDLSTTTEEIAASSNEVADLAERTAVTGERGQNAAEDAIEGLREIEAGSETAVDEIEALEAEVEQVDELIEFVSGLAKETNMLALNANIEASRGGGEGDATGFGVVAEQVKDLAQETKNATEDIERRLERIAEQTERASQQVQRTAARIDADAESIEQAITALDEVAAYAQETNEGVQEISAATEQQAATTEEVVAAVEDAAGIAAQTTEETETVAAAAEEQTANVTAVSETVEQLSHRAASLSEMLRGFDVDDAGTAAPNPGQIQAGDD</sequence>
<dbReference type="GO" id="GO:0016020">
    <property type="term" value="C:membrane"/>
    <property type="evidence" value="ECO:0007669"/>
    <property type="project" value="InterPro"/>
</dbReference>
<dbReference type="STRING" id="996166.SAMN05192554_12717"/>
<feature type="domain" description="Methyl-accepting transducer" evidence="6">
    <location>
        <begin position="453"/>
        <end position="691"/>
    </location>
</feature>
<dbReference type="Gene3D" id="1.10.287.950">
    <property type="entry name" value="Methyl-accepting chemotaxis protein"/>
    <property type="match status" value="1"/>
</dbReference>
<dbReference type="Gene3D" id="6.10.250.1910">
    <property type="match status" value="1"/>
</dbReference>
<dbReference type="CDD" id="cd11386">
    <property type="entry name" value="MCP_signal"/>
    <property type="match status" value="1"/>
</dbReference>
<dbReference type="InterPro" id="IPR003660">
    <property type="entry name" value="HAMP_dom"/>
</dbReference>